<dbReference type="OrthoDB" id="5366025at2"/>
<organism evidence="2 3">
    <name type="scientific">Achromobacter veterisilvae</name>
    <dbReference type="NCBI Taxonomy" id="2069367"/>
    <lineage>
        <taxon>Bacteria</taxon>
        <taxon>Pseudomonadati</taxon>
        <taxon>Pseudomonadota</taxon>
        <taxon>Betaproteobacteria</taxon>
        <taxon>Burkholderiales</taxon>
        <taxon>Alcaligenaceae</taxon>
        <taxon>Achromobacter</taxon>
    </lineage>
</organism>
<sequence length="175" mass="19360">MTTSTAAKLPPTRRWKFHLSALVLLLPLFYLPSYFKDIAMNRGLSGLGQREIGPVQVGSWTLKFAEWEDEGPEADPAGMFKLFTMALCEGCEREIRAVFIRTGQPRSLRAAGALFSGSPHRSFAEVLIPPGTRPEDRFWITVEAWDGTTHEATLPIAQASPATAQWLAKTNGKTQ</sequence>
<proteinExistence type="predicted"/>
<keyword evidence="1" id="KW-0812">Transmembrane</keyword>
<evidence type="ECO:0008006" key="4">
    <source>
        <dbReference type="Google" id="ProtNLM"/>
    </source>
</evidence>
<protein>
    <recommendedName>
        <fullName evidence="4">Thiamine pyrophosphate-binding protein</fullName>
    </recommendedName>
</protein>
<dbReference type="PIRSF" id="PIRSF029505">
    <property type="entry name" value="UCP029505"/>
    <property type="match status" value="1"/>
</dbReference>
<evidence type="ECO:0000313" key="2">
    <source>
        <dbReference type="EMBL" id="SSW71091.1"/>
    </source>
</evidence>
<accession>A0A446CTD3</accession>
<evidence type="ECO:0000313" key="3">
    <source>
        <dbReference type="Proteomes" id="UP000289465"/>
    </source>
</evidence>
<dbReference type="RefSeq" id="WP_129243398.1">
    <property type="nucleotide sequence ID" value="NZ_UFQC01000027.1"/>
</dbReference>
<evidence type="ECO:0000256" key="1">
    <source>
        <dbReference type="SAM" id="Phobius"/>
    </source>
</evidence>
<feature type="transmembrane region" description="Helical" evidence="1">
    <location>
        <begin position="17"/>
        <end position="35"/>
    </location>
</feature>
<gene>
    <name evidence="2" type="ORF">AVE30378_04408</name>
</gene>
<dbReference type="Proteomes" id="UP000289465">
    <property type="component" value="Unassembled WGS sequence"/>
</dbReference>
<name>A0A446CTD3_9BURK</name>
<reference evidence="2 3" key="1">
    <citation type="submission" date="2018-07" db="EMBL/GenBank/DDBJ databases">
        <authorList>
            <person name="Peeters C."/>
        </authorList>
    </citation>
    <scope>NUCLEOTIDE SEQUENCE [LARGE SCALE GENOMIC DNA]</scope>
    <source>
        <strain evidence="2 3">LMG 30378</strain>
    </source>
</reference>
<keyword evidence="1" id="KW-0472">Membrane</keyword>
<keyword evidence="1" id="KW-1133">Transmembrane helix</keyword>
<dbReference type="InterPro" id="IPR016922">
    <property type="entry name" value="UCP029505"/>
</dbReference>
<dbReference type="EMBL" id="UFQC01000027">
    <property type="protein sequence ID" value="SSW71091.1"/>
    <property type="molecule type" value="Genomic_DNA"/>
</dbReference>
<dbReference type="AlphaFoldDB" id="A0A446CTD3"/>